<comment type="similarity">
    <text evidence="1 3">Belongs to the short-chain dehydrogenases/reductases (SDR) family.</text>
</comment>
<dbReference type="PANTHER" id="PTHR43976:SF16">
    <property type="entry name" value="SHORT-CHAIN DEHYDROGENASE_REDUCTASE FAMILY PROTEIN"/>
    <property type="match status" value="1"/>
</dbReference>
<sequence length="274" mass="29626">MAPTVLVTGSSSGFGRSVAAKFLEVGWNVVATLRDPGRWTGETSERLLVHPLDVRDEEAVQAAVARAAEHFGRLDVVVNNAGIGLFAPFETTPVPMVQEVFDTNVFGPMHVVRAALPVFRAQGSGRIVNLSSGNATVPMPLQSVYSAAKGAVYNWSESLADELTGQNIQVKVVEPGFVPDTNFFAATYARFTGIPASDVYSSMIKATLDGFQVEPPPGYLATSQSVADTIFAAATDETGRLRYRIGSDSEELGRARQQPQAEYEAWRRRFFYAG</sequence>
<dbReference type="AlphaFoldDB" id="A0A9X1NIQ4"/>
<evidence type="ECO:0000313" key="5">
    <source>
        <dbReference type="Proteomes" id="UP001138997"/>
    </source>
</evidence>
<dbReference type="SUPFAM" id="SSF51735">
    <property type="entry name" value="NAD(P)-binding Rossmann-fold domains"/>
    <property type="match status" value="1"/>
</dbReference>
<dbReference type="PRINTS" id="PR00080">
    <property type="entry name" value="SDRFAMILY"/>
</dbReference>
<dbReference type="PRINTS" id="PR00081">
    <property type="entry name" value="GDHRDH"/>
</dbReference>
<reference evidence="4" key="1">
    <citation type="submission" date="2021-11" db="EMBL/GenBank/DDBJ databases">
        <title>Streptomyces corallinus and Kineosporia corallina sp. nov., two new coral-derived marine actinobacteria.</title>
        <authorList>
            <person name="Buangrab K."/>
            <person name="Sutthacheep M."/>
            <person name="Yeemin T."/>
            <person name="Harunari E."/>
            <person name="Igarashi Y."/>
            <person name="Sripreechasak P."/>
            <person name="Kanchanasin P."/>
            <person name="Tanasupawat S."/>
            <person name="Phongsopitanun W."/>
        </authorList>
    </citation>
    <scope>NUCLEOTIDE SEQUENCE</scope>
    <source>
        <strain evidence="4">JCM 31032</strain>
    </source>
</reference>
<gene>
    <name evidence="4" type="ORF">LR394_33210</name>
</gene>
<comment type="caution">
    <text evidence="4">The sequence shown here is derived from an EMBL/GenBank/DDBJ whole genome shotgun (WGS) entry which is preliminary data.</text>
</comment>
<dbReference type="Gene3D" id="3.40.50.720">
    <property type="entry name" value="NAD(P)-binding Rossmann-like Domain"/>
    <property type="match status" value="1"/>
</dbReference>
<dbReference type="InterPro" id="IPR036291">
    <property type="entry name" value="NAD(P)-bd_dom_sf"/>
</dbReference>
<keyword evidence="5" id="KW-1185">Reference proteome</keyword>
<dbReference type="InterPro" id="IPR051911">
    <property type="entry name" value="SDR_oxidoreductase"/>
</dbReference>
<dbReference type="PROSITE" id="PS00061">
    <property type="entry name" value="ADH_SHORT"/>
    <property type="match status" value="1"/>
</dbReference>
<dbReference type="CDD" id="cd05374">
    <property type="entry name" value="17beta-HSD-like_SDR_c"/>
    <property type="match status" value="1"/>
</dbReference>
<dbReference type="Proteomes" id="UP001138997">
    <property type="component" value="Unassembled WGS sequence"/>
</dbReference>
<dbReference type="GO" id="GO:0016491">
    <property type="term" value="F:oxidoreductase activity"/>
    <property type="evidence" value="ECO:0007669"/>
    <property type="project" value="UniProtKB-KW"/>
</dbReference>
<evidence type="ECO:0000256" key="2">
    <source>
        <dbReference type="ARBA" id="ARBA00023002"/>
    </source>
</evidence>
<dbReference type="EMBL" id="JAJOMB010000024">
    <property type="protein sequence ID" value="MCD5315767.1"/>
    <property type="molecule type" value="Genomic_DNA"/>
</dbReference>
<evidence type="ECO:0000256" key="1">
    <source>
        <dbReference type="ARBA" id="ARBA00006484"/>
    </source>
</evidence>
<dbReference type="InterPro" id="IPR020904">
    <property type="entry name" value="Sc_DH/Rdtase_CS"/>
</dbReference>
<name>A0A9X1NIQ4_9ACTN</name>
<dbReference type="InterPro" id="IPR002347">
    <property type="entry name" value="SDR_fam"/>
</dbReference>
<accession>A0A9X1NIQ4</accession>
<dbReference type="Pfam" id="PF00106">
    <property type="entry name" value="adh_short"/>
    <property type="match status" value="1"/>
</dbReference>
<evidence type="ECO:0000313" key="4">
    <source>
        <dbReference type="EMBL" id="MCD5315767.1"/>
    </source>
</evidence>
<protein>
    <submittedName>
        <fullName evidence="4">SDR family oxidoreductase</fullName>
    </submittedName>
</protein>
<keyword evidence="2" id="KW-0560">Oxidoreductase</keyword>
<proteinExistence type="inferred from homology"/>
<organism evidence="4 5">
    <name type="scientific">Kineosporia babensis</name>
    <dbReference type="NCBI Taxonomy" id="499548"/>
    <lineage>
        <taxon>Bacteria</taxon>
        <taxon>Bacillati</taxon>
        <taxon>Actinomycetota</taxon>
        <taxon>Actinomycetes</taxon>
        <taxon>Kineosporiales</taxon>
        <taxon>Kineosporiaceae</taxon>
        <taxon>Kineosporia</taxon>
    </lineage>
</organism>
<dbReference type="PANTHER" id="PTHR43976">
    <property type="entry name" value="SHORT CHAIN DEHYDROGENASE"/>
    <property type="match status" value="1"/>
</dbReference>
<dbReference type="RefSeq" id="WP_231448587.1">
    <property type="nucleotide sequence ID" value="NZ_JAJOMB010000024.1"/>
</dbReference>
<evidence type="ECO:0000256" key="3">
    <source>
        <dbReference type="RuleBase" id="RU000363"/>
    </source>
</evidence>